<organism evidence="2 3">
    <name type="scientific">Morella rubra</name>
    <name type="common">Chinese bayberry</name>
    <dbReference type="NCBI Taxonomy" id="262757"/>
    <lineage>
        <taxon>Eukaryota</taxon>
        <taxon>Viridiplantae</taxon>
        <taxon>Streptophyta</taxon>
        <taxon>Embryophyta</taxon>
        <taxon>Tracheophyta</taxon>
        <taxon>Spermatophyta</taxon>
        <taxon>Magnoliopsida</taxon>
        <taxon>eudicotyledons</taxon>
        <taxon>Gunneridae</taxon>
        <taxon>Pentapetalae</taxon>
        <taxon>rosids</taxon>
        <taxon>fabids</taxon>
        <taxon>Fagales</taxon>
        <taxon>Myricaceae</taxon>
        <taxon>Morella</taxon>
    </lineage>
</organism>
<keyword evidence="3" id="KW-1185">Reference proteome</keyword>
<evidence type="ECO:0000313" key="2">
    <source>
        <dbReference type="EMBL" id="KAB1222909.1"/>
    </source>
</evidence>
<protein>
    <submittedName>
        <fullName evidence="2">Uncharacterized protein</fullName>
    </submittedName>
</protein>
<sequence>MDGEEGEGVVRYEARVGDDDGDPEDNVEGAGAVHVEDEDVDEVFIDFEDVSNGEGVEDATALSDFKGNVGEE</sequence>
<proteinExistence type="predicted"/>
<name>A0A6A1WCB0_9ROSI</name>
<feature type="compositionally biased region" description="Basic and acidic residues" evidence="1">
    <location>
        <begin position="8"/>
        <end position="18"/>
    </location>
</feature>
<feature type="region of interest" description="Disordered" evidence="1">
    <location>
        <begin position="1"/>
        <end position="31"/>
    </location>
</feature>
<dbReference type="AlphaFoldDB" id="A0A6A1WCB0"/>
<dbReference type="EMBL" id="RXIC02000020">
    <property type="protein sequence ID" value="KAB1222909.1"/>
    <property type="molecule type" value="Genomic_DNA"/>
</dbReference>
<reference evidence="2 3" key="1">
    <citation type="journal article" date="2019" name="Plant Biotechnol. J.">
        <title>The red bayberry genome and genetic basis of sex determination.</title>
        <authorList>
            <person name="Jia H.M."/>
            <person name="Jia H.J."/>
            <person name="Cai Q.L."/>
            <person name="Wang Y."/>
            <person name="Zhao H.B."/>
            <person name="Yang W.F."/>
            <person name="Wang G.Y."/>
            <person name="Li Y.H."/>
            <person name="Zhan D.L."/>
            <person name="Shen Y.T."/>
            <person name="Niu Q.F."/>
            <person name="Chang L."/>
            <person name="Qiu J."/>
            <person name="Zhao L."/>
            <person name="Xie H.B."/>
            <person name="Fu W.Y."/>
            <person name="Jin J."/>
            <person name="Li X.W."/>
            <person name="Jiao Y."/>
            <person name="Zhou C.C."/>
            <person name="Tu T."/>
            <person name="Chai C.Y."/>
            <person name="Gao J.L."/>
            <person name="Fan L.J."/>
            <person name="van de Weg E."/>
            <person name="Wang J.Y."/>
            <person name="Gao Z.S."/>
        </authorList>
    </citation>
    <scope>NUCLEOTIDE SEQUENCE [LARGE SCALE GENOMIC DNA]</scope>
    <source>
        <tissue evidence="2">Leaves</tissue>
    </source>
</reference>
<accession>A0A6A1WCB0</accession>
<evidence type="ECO:0000313" key="3">
    <source>
        <dbReference type="Proteomes" id="UP000516437"/>
    </source>
</evidence>
<dbReference type="Proteomes" id="UP000516437">
    <property type="component" value="Chromosome 2"/>
</dbReference>
<comment type="caution">
    <text evidence="2">The sequence shown here is derived from an EMBL/GenBank/DDBJ whole genome shotgun (WGS) entry which is preliminary data.</text>
</comment>
<gene>
    <name evidence="2" type="ORF">CJ030_MR2G013601</name>
</gene>
<evidence type="ECO:0000256" key="1">
    <source>
        <dbReference type="SAM" id="MobiDB-lite"/>
    </source>
</evidence>